<reference evidence="2" key="2">
    <citation type="journal article" date="2017" name="Nat. Plants">
        <title>The Aegilops tauschii genome reveals multiple impacts of transposons.</title>
        <authorList>
            <person name="Zhao G."/>
            <person name="Zou C."/>
            <person name="Li K."/>
            <person name="Wang K."/>
            <person name="Li T."/>
            <person name="Gao L."/>
            <person name="Zhang X."/>
            <person name="Wang H."/>
            <person name="Yang Z."/>
            <person name="Liu X."/>
            <person name="Jiang W."/>
            <person name="Mao L."/>
            <person name="Kong X."/>
            <person name="Jiao Y."/>
            <person name="Jia J."/>
        </authorList>
    </citation>
    <scope>NUCLEOTIDE SEQUENCE [LARGE SCALE GENOMIC DNA]</scope>
    <source>
        <strain evidence="2">cv. AL8/78</strain>
    </source>
</reference>
<organism evidence="1 2">
    <name type="scientific">Aegilops tauschii subsp. strangulata</name>
    <name type="common">Goatgrass</name>
    <dbReference type="NCBI Taxonomy" id="200361"/>
    <lineage>
        <taxon>Eukaryota</taxon>
        <taxon>Viridiplantae</taxon>
        <taxon>Streptophyta</taxon>
        <taxon>Embryophyta</taxon>
        <taxon>Tracheophyta</taxon>
        <taxon>Spermatophyta</taxon>
        <taxon>Magnoliopsida</taxon>
        <taxon>Liliopsida</taxon>
        <taxon>Poales</taxon>
        <taxon>Poaceae</taxon>
        <taxon>BOP clade</taxon>
        <taxon>Pooideae</taxon>
        <taxon>Triticodae</taxon>
        <taxon>Triticeae</taxon>
        <taxon>Triticinae</taxon>
        <taxon>Aegilops</taxon>
    </lineage>
</organism>
<dbReference type="AlphaFoldDB" id="A0A453TDD6"/>
<dbReference type="Proteomes" id="UP000015105">
    <property type="component" value="Chromosome 7D"/>
</dbReference>
<reference evidence="2" key="1">
    <citation type="journal article" date="2014" name="Science">
        <title>Ancient hybridizations among the ancestral genomes of bread wheat.</title>
        <authorList>
            <consortium name="International Wheat Genome Sequencing Consortium,"/>
            <person name="Marcussen T."/>
            <person name="Sandve S.R."/>
            <person name="Heier L."/>
            <person name="Spannagl M."/>
            <person name="Pfeifer M."/>
            <person name="Jakobsen K.S."/>
            <person name="Wulff B.B."/>
            <person name="Steuernagel B."/>
            <person name="Mayer K.F."/>
            <person name="Olsen O.A."/>
        </authorList>
    </citation>
    <scope>NUCLEOTIDE SEQUENCE [LARGE SCALE GENOMIC DNA]</scope>
    <source>
        <strain evidence="2">cv. AL8/78</strain>
    </source>
</reference>
<dbReference type="Gramene" id="AET7Gv21355000.4">
    <property type="protein sequence ID" value="AET7Gv21355000.4"/>
    <property type="gene ID" value="AET7Gv21355000"/>
</dbReference>
<dbReference type="EnsemblPlants" id="AET7Gv21355000.2">
    <property type="protein sequence ID" value="AET7Gv21355000.2"/>
    <property type="gene ID" value="AET7Gv21355000"/>
</dbReference>
<proteinExistence type="predicted"/>
<evidence type="ECO:0000313" key="2">
    <source>
        <dbReference type="Proteomes" id="UP000015105"/>
    </source>
</evidence>
<dbReference type="EnsemblPlants" id="AET7Gv21355000.4">
    <property type="protein sequence ID" value="AET7Gv21355000.4"/>
    <property type="gene ID" value="AET7Gv21355000"/>
</dbReference>
<name>A0A453TDD6_AEGTS</name>
<protein>
    <submittedName>
        <fullName evidence="1">Uncharacterized protein</fullName>
    </submittedName>
</protein>
<sequence>MLHHATVALQEPVDRGCQCRVCNGTDNCLLSLAVLEDEDGGDAPDAIPRGHLLVLIRVHPQTPQPASIGLGQVCDDGVHQAAGAAPWRPERDQHRCLAPQDDLIPCLLLHIAHCKCKQALKINIENLIVCFLFQKKKSTNTPTGQSCRYSVLCIVQLTICRSRILDSRYAYTIDWELAIKDKRQGEDSNMSFTSLTYVYMRSRSY</sequence>
<accession>A0A453TDD6</accession>
<reference evidence="1" key="4">
    <citation type="submission" date="2019-03" db="UniProtKB">
        <authorList>
            <consortium name="EnsemblPlants"/>
        </authorList>
    </citation>
    <scope>IDENTIFICATION</scope>
</reference>
<dbReference type="Gramene" id="AET7Gv21355000.2">
    <property type="protein sequence ID" value="AET7Gv21355000.2"/>
    <property type="gene ID" value="AET7Gv21355000"/>
</dbReference>
<keyword evidence="2" id="KW-1185">Reference proteome</keyword>
<reference evidence="1" key="5">
    <citation type="journal article" date="2021" name="G3 (Bethesda)">
        <title>Aegilops tauschii genome assembly Aet v5.0 features greater sequence contiguity and improved annotation.</title>
        <authorList>
            <person name="Wang L."/>
            <person name="Zhu T."/>
            <person name="Rodriguez J.C."/>
            <person name="Deal K.R."/>
            <person name="Dubcovsky J."/>
            <person name="McGuire P.E."/>
            <person name="Lux T."/>
            <person name="Spannagl M."/>
            <person name="Mayer K.F.X."/>
            <person name="Baldrich P."/>
            <person name="Meyers B.C."/>
            <person name="Huo N."/>
            <person name="Gu Y.Q."/>
            <person name="Zhou H."/>
            <person name="Devos K.M."/>
            <person name="Bennetzen J.L."/>
            <person name="Unver T."/>
            <person name="Budak H."/>
            <person name="Gulick P.J."/>
            <person name="Galiba G."/>
            <person name="Kalapos B."/>
            <person name="Nelson D.R."/>
            <person name="Li P."/>
            <person name="You F.M."/>
            <person name="Luo M.C."/>
            <person name="Dvorak J."/>
        </authorList>
    </citation>
    <scope>NUCLEOTIDE SEQUENCE [LARGE SCALE GENOMIC DNA]</scope>
    <source>
        <strain evidence="1">cv. AL8/78</strain>
    </source>
</reference>
<evidence type="ECO:0000313" key="1">
    <source>
        <dbReference type="EnsemblPlants" id="AET7Gv21355000.2"/>
    </source>
</evidence>
<reference evidence="1" key="3">
    <citation type="journal article" date="2017" name="Nature">
        <title>Genome sequence of the progenitor of the wheat D genome Aegilops tauschii.</title>
        <authorList>
            <person name="Luo M.C."/>
            <person name="Gu Y.Q."/>
            <person name="Puiu D."/>
            <person name="Wang H."/>
            <person name="Twardziok S.O."/>
            <person name="Deal K.R."/>
            <person name="Huo N."/>
            <person name="Zhu T."/>
            <person name="Wang L."/>
            <person name="Wang Y."/>
            <person name="McGuire P.E."/>
            <person name="Liu S."/>
            <person name="Long H."/>
            <person name="Ramasamy R.K."/>
            <person name="Rodriguez J.C."/>
            <person name="Van S.L."/>
            <person name="Yuan L."/>
            <person name="Wang Z."/>
            <person name="Xia Z."/>
            <person name="Xiao L."/>
            <person name="Anderson O.D."/>
            <person name="Ouyang S."/>
            <person name="Liang Y."/>
            <person name="Zimin A.V."/>
            <person name="Pertea G."/>
            <person name="Qi P."/>
            <person name="Bennetzen J.L."/>
            <person name="Dai X."/>
            <person name="Dawson M.W."/>
            <person name="Muller H.G."/>
            <person name="Kugler K."/>
            <person name="Rivarola-Duarte L."/>
            <person name="Spannagl M."/>
            <person name="Mayer K.F.X."/>
            <person name="Lu F.H."/>
            <person name="Bevan M.W."/>
            <person name="Leroy P."/>
            <person name="Li P."/>
            <person name="You F.M."/>
            <person name="Sun Q."/>
            <person name="Liu Z."/>
            <person name="Lyons E."/>
            <person name="Wicker T."/>
            <person name="Salzberg S.L."/>
            <person name="Devos K.M."/>
            <person name="Dvorak J."/>
        </authorList>
    </citation>
    <scope>NUCLEOTIDE SEQUENCE [LARGE SCALE GENOMIC DNA]</scope>
    <source>
        <strain evidence="1">cv. AL8/78</strain>
    </source>
</reference>